<feature type="non-terminal residue" evidence="10">
    <location>
        <position position="1"/>
    </location>
</feature>
<dbReference type="AlphaFoldDB" id="A0A8H7R0U9"/>
<dbReference type="SMART" id="SM00415">
    <property type="entry name" value="HSF"/>
    <property type="match status" value="1"/>
</dbReference>
<protein>
    <recommendedName>
        <fullName evidence="9">HSF-type DNA-binding domain-containing protein</fullName>
    </recommendedName>
</protein>
<keyword evidence="5" id="KW-0804">Transcription</keyword>
<comment type="similarity">
    <text evidence="2 7">Belongs to the HSF family.</text>
</comment>
<comment type="caution">
    <text evidence="10">The sequence shown here is derived from an EMBL/GenBank/DDBJ whole genome shotgun (WGS) entry which is preliminary data.</text>
</comment>
<evidence type="ECO:0000259" key="9">
    <source>
        <dbReference type="SMART" id="SM00415"/>
    </source>
</evidence>
<evidence type="ECO:0000256" key="5">
    <source>
        <dbReference type="ARBA" id="ARBA00023163"/>
    </source>
</evidence>
<feature type="compositionally biased region" description="Low complexity" evidence="8">
    <location>
        <begin position="276"/>
        <end position="285"/>
    </location>
</feature>
<dbReference type="PANTHER" id="PTHR10015">
    <property type="entry name" value="HEAT SHOCK TRANSCRIPTION FACTOR"/>
    <property type="match status" value="1"/>
</dbReference>
<keyword evidence="3" id="KW-0805">Transcription regulation</keyword>
<evidence type="ECO:0000256" key="2">
    <source>
        <dbReference type="ARBA" id="ARBA00006403"/>
    </source>
</evidence>
<dbReference type="GO" id="GO:0003700">
    <property type="term" value="F:DNA-binding transcription factor activity"/>
    <property type="evidence" value="ECO:0007669"/>
    <property type="project" value="InterPro"/>
</dbReference>
<dbReference type="GO" id="GO:0043565">
    <property type="term" value="F:sequence-specific DNA binding"/>
    <property type="evidence" value="ECO:0007669"/>
    <property type="project" value="InterPro"/>
</dbReference>
<dbReference type="PANTHER" id="PTHR10015:SF427">
    <property type="entry name" value="HEAT SHOCK FACTOR PROTEIN"/>
    <property type="match status" value="1"/>
</dbReference>
<keyword evidence="11" id="KW-1185">Reference proteome</keyword>
<dbReference type="InterPro" id="IPR036388">
    <property type="entry name" value="WH-like_DNA-bd_sf"/>
</dbReference>
<dbReference type="FunFam" id="1.10.10.10:FF:000027">
    <property type="entry name" value="Heat shock transcription factor 1"/>
    <property type="match status" value="1"/>
</dbReference>
<evidence type="ECO:0000256" key="4">
    <source>
        <dbReference type="ARBA" id="ARBA00023125"/>
    </source>
</evidence>
<evidence type="ECO:0000256" key="7">
    <source>
        <dbReference type="RuleBase" id="RU004020"/>
    </source>
</evidence>
<dbReference type="SUPFAM" id="SSF46785">
    <property type="entry name" value="Winged helix' DNA-binding domain"/>
    <property type="match status" value="1"/>
</dbReference>
<reference evidence="10" key="1">
    <citation type="submission" date="2020-12" db="EMBL/GenBank/DDBJ databases">
        <title>Metabolic potential, ecology and presence of endohyphal bacteria is reflected in genomic diversity of Mucoromycotina.</title>
        <authorList>
            <person name="Muszewska A."/>
            <person name="Okrasinska A."/>
            <person name="Steczkiewicz K."/>
            <person name="Drgas O."/>
            <person name="Orlowska M."/>
            <person name="Perlinska-Lenart U."/>
            <person name="Aleksandrzak-Piekarczyk T."/>
            <person name="Szatraj K."/>
            <person name="Zielenkiewicz U."/>
            <person name="Pilsyk S."/>
            <person name="Malc E."/>
            <person name="Mieczkowski P."/>
            <person name="Kruszewska J.S."/>
            <person name="Biernat P."/>
            <person name="Pawlowska J."/>
        </authorList>
    </citation>
    <scope>NUCLEOTIDE SEQUENCE</scope>
    <source>
        <strain evidence="10">WA0000017839</strain>
    </source>
</reference>
<evidence type="ECO:0000256" key="1">
    <source>
        <dbReference type="ARBA" id="ARBA00004123"/>
    </source>
</evidence>
<dbReference type="Pfam" id="PF00447">
    <property type="entry name" value="HSF_DNA-bind"/>
    <property type="match status" value="1"/>
</dbReference>
<dbReference type="EMBL" id="JAEPRD010000061">
    <property type="protein sequence ID" value="KAG2202397.1"/>
    <property type="molecule type" value="Genomic_DNA"/>
</dbReference>
<evidence type="ECO:0000256" key="8">
    <source>
        <dbReference type="SAM" id="MobiDB-lite"/>
    </source>
</evidence>
<comment type="subcellular location">
    <subcellularLocation>
        <location evidence="1">Nucleus</location>
    </subcellularLocation>
</comment>
<dbReference type="InterPro" id="IPR000232">
    <property type="entry name" value="HSF_DNA-bd"/>
</dbReference>
<evidence type="ECO:0000256" key="6">
    <source>
        <dbReference type="ARBA" id="ARBA00023242"/>
    </source>
</evidence>
<evidence type="ECO:0000313" key="11">
    <source>
        <dbReference type="Proteomes" id="UP000603453"/>
    </source>
</evidence>
<evidence type="ECO:0000256" key="3">
    <source>
        <dbReference type="ARBA" id="ARBA00023015"/>
    </source>
</evidence>
<evidence type="ECO:0000313" key="10">
    <source>
        <dbReference type="EMBL" id="KAG2202397.1"/>
    </source>
</evidence>
<name>A0A8H7R0U9_9FUNG</name>
<proteinExistence type="inferred from homology"/>
<sequence>MTADRDNQEPNTPIDGETTTVRTQAAFVNKLYKMLEDNTIRSLISWSDRGDLFSVSNPTSFSKSVLPQYFKHNNWQSFVRQLNMYGFHKVNDMIHSNLTSDNQTWEFKHPHFKRGEVEELQNIKRKSTKPSFATATSPSRIPLTRLPSDNDDDVYGPLYKHILHIEDRLHHVSKSYEILKNETNSLRTVLNRQQQTISDFAVLLGDVLEGEDCNLGVNTSSKKGIILSKLSDLQSQFVTDNVSQESLSTGTQPNNPNSPVSTRSLEQFLSSQQQQYQYGDTSYSSRRSSDAKQPIPHVNRRMGFGKESHLLNPEPTMKNY</sequence>
<dbReference type="Gene3D" id="1.10.10.10">
    <property type="entry name" value="Winged helix-like DNA-binding domain superfamily/Winged helix DNA-binding domain"/>
    <property type="match status" value="1"/>
</dbReference>
<dbReference type="PRINTS" id="PR00056">
    <property type="entry name" value="HSFDOMAIN"/>
</dbReference>
<keyword evidence="4" id="KW-0238">DNA-binding</keyword>
<dbReference type="Proteomes" id="UP000603453">
    <property type="component" value="Unassembled WGS sequence"/>
</dbReference>
<feature type="region of interest" description="Disordered" evidence="8">
    <location>
        <begin position="276"/>
        <end position="320"/>
    </location>
</feature>
<dbReference type="OrthoDB" id="60033at2759"/>
<keyword evidence="6" id="KW-0539">Nucleus</keyword>
<dbReference type="GO" id="GO:0005634">
    <property type="term" value="C:nucleus"/>
    <property type="evidence" value="ECO:0007669"/>
    <property type="project" value="UniProtKB-SubCell"/>
</dbReference>
<feature type="region of interest" description="Disordered" evidence="8">
    <location>
        <begin position="241"/>
        <end position="263"/>
    </location>
</feature>
<dbReference type="InterPro" id="IPR036390">
    <property type="entry name" value="WH_DNA-bd_sf"/>
</dbReference>
<feature type="domain" description="HSF-type DNA-binding" evidence="9">
    <location>
        <begin position="23"/>
        <end position="126"/>
    </location>
</feature>
<organism evidence="10 11">
    <name type="scientific">Mucor saturninus</name>
    <dbReference type="NCBI Taxonomy" id="64648"/>
    <lineage>
        <taxon>Eukaryota</taxon>
        <taxon>Fungi</taxon>
        <taxon>Fungi incertae sedis</taxon>
        <taxon>Mucoromycota</taxon>
        <taxon>Mucoromycotina</taxon>
        <taxon>Mucoromycetes</taxon>
        <taxon>Mucorales</taxon>
        <taxon>Mucorineae</taxon>
        <taxon>Mucoraceae</taxon>
        <taxon>Mucor</taxon>
    </lineage>
</organism>
<gene>
    <name evidence="10" type="ORF">INT47_008868</name>
</gene>
<accession>A0A8H7R0U9</accession>